<dbReference type="GO" id="GO:0034626">
    <property type="term" value="P:fatty acid elongation, polyunsaturated fatty acid"/>
    <property type="evidence" value="ECO:0007669"/>
    <property type="project" value="TreeGrafter"/>
</dbReference>
<feature type="transmembrane region" description="Helical" evidence="10">
    <location>
        <begin position="170"/>
        <end position="189"/>
    </location>
</feature>
<name>A0AAD8EHX4_DIPPU</name>
<feature type="transmembrane region" description="Helical" evidence="10">
    <location>
        <begin position="111"/>
        <end position="135"/>
    </location>
</feature>
<comment type="catalytic activity">
    <reaction evidence="10">
        <text>a very-long-chain acyl-CoA + malonyl-CoA + H(+) = a very-long-chain 3-oxoacyl-CoA + CO2 + CoA</text>
        <dbReference type="Rhea" id="RHEA:32727"/>
        <dbReference type="ChEBI" id="CHEBI:15378"/>
        <dbReference type="ChEBI" id="CHEBI:16526"/>
        <dbReference type="ChEBI" id="CHEBI:57287"/>
        <dbReference type="ChEBI" id="CHEBI:57384"/>
        <dbReference type="ChEBI" id="CHEBI:90725"/>
        <dbReference type="ChEBI" id="CHEBI:90736"/>
        <dbReference type="EC" id="2.3.1.199"/>
    </reaction>
</comment>
<keyword evidence="12" id="KW-1185">Reference proteome</keyword>
<comment type="caution">
    <text evidence="10">Lacks conserved residue(s) required for the propagation of feature annotation.</text>
</comment>
<evidence type="ECO:0000256" key="1">
    <source>
        <dbReference type="ARBA" id="ARBA00004141"/>
    </source>
</evidence>
<comment type="similarity">
    <text evidence="10">Belongs to the ELO family.</text>
</comment>
<dbReference type="PANTHER" id="PTHR11157:SF21">
    <property type="entry name" value="ELONGATION OF VERY LONG CHAIN FATTY ACIDS PROTEIN"/>
    <property type="match status" value="1"/>
</dbReference>
<evidence type="ECO:0000256" key="9">
    <source>
        <dbReference type="ARBA" id="ARBA00023160"/>
    </source>
</evidence>
<reference evidence="11" key="1">
    <citation type="journal article" date="2023" name="IScience">
        <title>Live-bearing cockroach genome reveals convergent evolutionary mechanisms linked to viviparity in insects and beyond.</title>
        <authorList>
            <person name="Fouks B."/>
            <person name="Harrison M.C."/>
            <person name="Mikhailova A.A."/>
            <person name="Marchal E."/>
            <person name="English S."/>
            <person name="Carruthers M."/>
            <person name="Jennings E.C."/>
            <person name="Chiamaka E.L."/>
            <person name="Frigard R.A."/>
            <person name="Pippel M."/>
            <person name="Attardo G.M."/>
            <person name="Benoit J.B."/>
            <person name="Bornberg-Bauer E."/>
            <person name="Tobe S.S."/>
        </authorList>
    </citation>
    <scope>NUCLEOTIDE SEQUENCE</scope>
    <source>
        <strain evidence="11">Stay&amp;Tobe</strain>
    </source>
</reference>
<dbReference type="PROSITE" id="PS01188">
    <property type="entry name" value="ELO"/>
    <property type="match status" value="1"/>
</dbReference>
<keyword evidence="9 10" id="KW-0275">Fatty acid biosynthesis</keyword>
<comment type="subcellular location">
    <subcellularLocation>
        <location evidence="1">Membrane</location>
        <topology evidence="1">Multi-pass membrane protein</topology>
    </subcellularLocation>
</comment>
<accession>A0AAD8EHX4</accession>
<keyword evidence="5 10" id="KW-0276">Fatty acid metabolism</keyword>
<dbReference type="GO" id="GO:0034625">
    <property type="term" value="P:fatty acid elongation, monounsaturated fatty acid"/>
    <property type="evidence" value="ECO:0007669"/>
    <property type="project" value="TreeGrafter"/>
</dbReference>
<evidence type="ECO:0000256" key="6">
    <source>
        <dbReference type="ARBA" id="ARBA00022989"/>
    </source>
</evidence>
<keyword evidence="8 10" id="KW-0472">Membrane</keyword>
<dbReference type="GO" id="GO:0009922">
    <property type="term" value="F:fatty acid elongase activity"/>
    <property type="evidence" value="ECO:0007669"/>
    <property type="project" value="UniProtKB-EC"/>
</dbReference>
<dbReference type="Pfam" id="PF01151">
    <property type="entry name" value="ELO"/>
    <property type="match status" value="1"/>
</dbReference>
<evidence type="ECO:0000256" key="5">
    <source>
        <dbReference type="ARBA" id="ARBA00022832"/>
    </source>
</evidence>
<dbReference type="GO" id="GO:0019367">
    <property type="term" value="P:fatty acid elongation, saturated fatty acid"/>
    <property type="evidence" value="ECO:0007669"/>
    <property type="project" value="TreeGrafter"/>
</dbReference>
<sequence>MAAVIKAGLRTYVYLVNDLTDRRSDNMFLMYSIWQPIAVVAAYLYVVLSLGPALMRDRKPLKIEFIMKCYNLLQVVLCAYAVERCLTLGWANKYKWICELPDYSNSSESLAILDAVWFFMILKLIDFLDTIFFILRKKSSHVTFLHVYHHAGVFFGSWVTAKMLPGGHHTFLGLINSFVHIIMYFYYFATMQWPEYKDRIWWKKYHPVTNGTVSDGDFALSTNLVYGRELQVSKTHRWDHGGAIFLHVCTVRRLLQESLLVKEEQVIPQPASSSHTSDIIDTPRLN</sequence>
<dbReference type="GO" id="GO:0005789">
    <property type="term" value="C:endoplasmic reticulum membrane"/>
    <property type="evidence" value="ECO:0007669"/>
    <property type="project" value="TreeGrafter"/>
</dbReference>
<evidence type="ECO:0000256" key="8">
    <source>
        <dbReference type="ARBA" id="ARBA00023136"/>
    </source>
</evidence>
<organism evidence="11 12">
    <name type="scientific">Diploptera punctata</name>
    <name type="common">Pacific beetle cockroach</name>
    <dbReference type="NCBI Taxonomy" id="6984"/>
    <lineage>
        <taxon>Eukaryota</taxon>
        <taxon>Metazoa</taxon>
        <taxon>Ecdysozoa</taxon>
        <taxon>Arthropoda</taxon>
        <taxon>Hexapoda</taxon>
        <taxon>Insecta</taxon>
        <taxon>Pterygota</taxon>
        <taxon>Neoptera</taxon>
        <taxon>Polyneoptera</taxon>
        <taxon>Dictyoptera</taxon>
        <taxon>Blattodea</taxon>
        <taxon>Blaberoidea</taxon>
        <taxon>Blaberidae</taxon>
        <taxon>Diplopterinae</taxon>
        <taxon>Diploptera</taxon>
    </lineage>
</organism>
<dbReference type="PANTHER" id="PTHR11157">
    <property type="entry name" value="FATTY ACID ACYL TRANSFERASE-RELATED"/>
    <property type="match status" value="1"/>
</dbReference>
<keyword evidence="3 10" id="KW-0808">Transferase</keyword>
<evidence type="ECO:0000256" key="7">
    <source>
        <dbReference type="ARBA" id="ARBA00023098"/>
    </source>
</evidence>
<evidence type="ECO:0000256" key="10">
    <source>
        <dbReference type="RuleBase" id="RU361115"/>
    </source>
</evidence>
<evidence type="ECO:0000313" key="12">
    <source>
        <dbReference type="Proteomes" id="UP001233999"/>
    </source>
</evidence>
<feature type="transmembrane region" description="Helical" evidence="10">
    <location>
        <begin position="28"/>
        <end position="48"/>
    </location>
</feature>
<dbReference type="InterPro" id="IPR002076">
    <property type="entry name" value="ELO_fam"/>
</dbReference>
<gene>
    <name evidence="11" type="ORF">L9F63_016691</name>
</gene>
<feature type="non-terminal residue" evidence="11">
    <location>
        <position position="1"/>
    </location>
</feature>
<evidence type="ECO:0000256" key="3">
    <source>
        <dbReference type="ARBA" id="ARBA00022679"/>
    </source>
</evidence>
<evidence type="ECO:0000256" key="4">
    <source>
        <dbReference type="ARBA" id="ARBA00022692"/>
    </source>
</evidence>
<dbReference type="EMBL" id="JASPKZ010004547">
    <property type="protein sequence ID" value="KAJ9590202.1"/>
    <property type="molecule type" value="Genomic_DNA"/>
</dbReference>
<dbReference type="GO" id="GO:0030148">
    <property type="term" value="P:sphingolipid biosynthetic process"/>
    <property type="evidence" value="ECO:0007669"/>
    <property type="project" value="TreeGrafter"/>
</dbReference>
<keyword evidence="2 10" id="KW-0444">Lipid biosynthesis</keyword>
<dbReference type="InterPro" id="IPR030457">
    <property type="entry name" value="ELO_CS"/>
</dbReference>
<reference evidence="11" key="2">
    <citation type="submission" date="2023-05" db="EMBL/GenBank/DDBJ databases">
        <authorList>
            <person name="Fouks B."/>
        </authorList>
    </citation>
    <scope>NUCLEOTIDE SEQUENCE</scope>
    <source>
        <strain evidence="11">Stay&amp;Tobe</strain>
        <tissue evidence="11">Testes</tissue>
    </source>
</reference>
<keyword evidence="6 10" id="KW-1133">Transmembrane helix</keyword>
<dbReference type="Proteomes" id="UP001233999">
    <property type="component" value="Unassembled WGS sequence"/>
</dbReference>
<evidence type="ECO:0000256" key="2">
    <source>
        <dbReference type="ARBA" id="ARBA00022516"/>
    </source>
</evidence>
<evidence type="ECO:0000313" key="11">
    <source>
        <dbReference type="EMBL" id="KAJ9590202.1"/>
    </source>
</evidence>
<dbReference type="AlphaFoldDB" id="A0AAD8EHX4"/>
<keyword evidence="7 10" id="KW-0443">Lipid metabolism</keyword>
<keyword evidence="4 10" id="KW-0812">Transmembrane</keyword>
<dbReference type="EC" id="2.3.1.199" evidence="10"/>
<protein>
    <recommendedName>
        <fullName evidence="10">Elongation of very long chain fatty acids protein</fullName>
        <ecNumber evidence="10">2.3.1.199</ecNumber>
    </recommendedName>
    <alternativeName>
        <fullName evidence="10">Very-long-chain 3-oxoacyl-CoA synthase</fullName>
    </alternativeName>
</protein>
<proteinExistence type="inferred from homology"/>
<feature type="transmembrane region" description="Helical" evidence="10">
    <location>
        <begin position="147"/>
        <end position="164"/>
    </location>
</feature>
<dbReference type="GO" id="GO:0042761">
    <property type="term" value="P:very long-chain fatty acid biosynthetic process"/>
    <property type="evidence" value="ECO:0007669"/>
    <property type="project" value="TreeGrafter"/>
</dbReference>
<comment type="caution">
    <text evidence="11">The sequence shown here is derived from an EMBL/GenBank/DDBJ whole genome shotgun (WGS) entry which is preliminary data.</text>
</comment>